<reference evidence="1 2" key="1">
    <citation type="journal article" date="2024" name="G3 (Bethesda)">
        <title>Genome assembly of Hibiscus sabdariffa L. provides insights into metabolisms of medicinal natural products.</title>
        <authorList>
            <person name="Kim T."/>
        </authorList>
    </citation>
    <scope>NUCLEOTIDE SEQUENCE [LARGE SCALE GENOMIC DNA]</scope>
    <source>
        <strain evidence="1">TK-2024</strain>
        <tissue evidence="1">Old leaves</tissue>
    </source>
</reference>
<evidence type="ECO:0000313" key="2">
    <source>
        <dbReference type="Proteomes" id="UP001472677"/>
    </source>
</evidence>
<sequence length="80" mass="9111">MKKIRRLCGFSNGIDVSPNGRSGELSLRWKDSISISLRSFSKHHVDVIVDEDSNGNSWRFTGFYGAQELGNRSDSWNLDY</sequence>
<keyword evidence="2" id="KW-1185">Reference proteome</keyword>
<proteinExistence type="predicted"/>
<dbReference type="Proteomes" id="UP001472677">
    <property type="component" value="Unassembled WGS sequence"/>
</dbReference>
<organism evidence="1 2">
    <name type="scientific">Hibiscus sabdariffa</name>
    <name type="common">roselle</name>
    <dbReference type="NCBI Taxonomy" id="183260"/>
    <lineage>
        <taxon>Eukaryota</taxon>
        <taxon>Viridiplantae</taxon>
        <taxon>Streptophyta</taxon>
        <taxon>Embryophyta</taxon>
        <taxon>Tracheophyta</taxon>
        <taxon>Spermatophyta</taxon>
        <taxon>Magnoliopsida</taxon>
        <taxon>eudicotyledons</taxon>
        <taxon>Gunneridae</taxon>
        <taxon>Pentapetalae</taxon>
        <taxon>rosids</taxon>
        <taxon>malvids</taxon>
        <taxon>Malvales</taxon>
        <taxon>Malvaceae</taxon>
        <taxon>Malvoideae</taxon>
        <taxon>Hibiscus</taxon>
    </lineage>
</organism>
<comment type="caution">
    <text evidence="1">The sequence shown here is derived from an EMBL/GenBank/DDBJ whole genome shotgun (WGS) entry which is preliminary data.</text>
</comment>
<evidence type="ECO:0000313" key="1">
    <source>
        <dbReference type="EMBL" id="KAK8578801.1"/>
    </source>
</evidence>
<dbReference type="EMBL" id="JBBPBM010000006">
    <property type="protein sequence ID" value="KAK8578801.1"/>
    <property type="molecule type" value="Genomic_DNA"/>
</dbReference>
<gene>
    <name evidence="1" type="ORF">V6N12_069145</name>
</gene>
<protein>
    <submittedName>
        <fullName evidence="1">Uncharacterized protein</fullName>
    </submittedName>
</protein>
<accession>A0ABR2FD22</accession>
<name>A0ABR2FD22_9ROSI</name>